<dbReference type="InterPro" id="IPR008972">
    <property type="entry name" value="Cupredoxin"/>
</dbReference>
<evidence type="ECO:0000313" key="6">
    <source>
        <dbReference type="EMBL" id="KAK5896984.1"/>
    </source>
</evidence>
<feature type="chain" id="PRO_5042875670" description="Plastocyanin-like domain-containing protein" evidence="4">
    <location>
        <begin position="23"/>
        <end position="487"/>
    </location>
</feature>
<feature type="domain" description="Plastocyanin-like" evidence="5">
    <location>
        <begin position="91"/>
        <end position="198"/>
    </location>
</feature>
<dbReference type="InterPro" id="IPR011707">
    <property type="entry name" value="Cu-oxidase-like_N"/>
</dbReference>
<feature type="signal peptide" evidence="4">
    <location>
        <begin position="1"/>
        <end position="22"/>
    </location>
</feature>
<comment type="similarity">
    <text evidence="1">Belongs to the multicopper oxidase family.</text>
</comment>
<evidence type="ECO:0000256" key="4">
    <source>
        <dbReference type="SAM" id="SignalP"/>
    </source>
</evidence>
<evidence type="ECO:0000313" key="7">
    <source>
        <dbReference type="Proteomes" id="UP001335648"/>
    </source>
</evidence>
<evidence type="ECO:0000256" key="3">
    <source>
        <dbReference type="SAM" id="MobiDB-lite"/>
    </source>
</evidence>
<dbReference type="Gene3D" id="2.60.40.420">
    <property type="entry name" value="Cupredoxins - blue copper proteins"/>
    <property type="match status" value="3"/>
</dbReference>
<dbReference type="PROSITE" id="PS00079">
    <property type="entry name" value="MULTICOPPER_OXIDASE1"/>
    <property type="match status" value="1"/>
</dbReference>
<comment type="caution">
    <text evidence="6">The sequence shown here is derived from an EMBL/GenBank/DDBJ whole genome shotgun (WGS) entry which is preliminary data.</text>
</comment>
<dbReference type="Proteomes" id="UP001335648">
    <property type="component" value="Unassembled WGS sequence"/>
</dbReference>
<dbReference type="InterPro" id="IPR033138">
    <property type="entry name" value="Cu_oxidase_CS"/>
</dbReference>
<feature type="region of interest" description="Disordered" evidence="3">
    <location>
        <begin position="463"/>
        <end position="487"/>
    </location>
</feature>
<gene>
    <name evidence="6" type="ORF">CesoFtcFv8_010091</name>
</gene>
<evidence type="ECO:0000259" key="5">
    <source>
        <dbReference type="Pfam" id="PF07732"/>
    </source>
</evidence>
<accession>A0AAN8C4M7</accession>
<reference evidence="6 7" key="1">
    <citation type="journal article" date="2023" name="Mol. Biol. Evol.">
        <title>Genomics of Secondarily Temperate Adaptation in the Only Non-Antarctic Icefish.</title>
        <authorList>
            <person name="Rivera-Colon A.G."/>
            <person name="Rayamajhi N."/>
            <person name="Minhas B.F."/>
            <person name="Madrigal G."/>
            <person name="Bilyk K.T."/>
            <person name="Yoon V."/>
            <person name="Hune M."/>
            <person name="Gregory S."/>
            <person name="Cheng C.H.C."/>
            <person name="Catchen J.M."/>
        </authorList>
    </citation>
    <scope>NUCLEOTIDE SEQUENCE [LARGE SCALE GENOMIC DNA]</scope>
    <source>
        <strain evidence="6">JC2023a</strain>
    </source>
</reference>
<keyword evidence="4" id="KW-0732">Signal</keyword>
<keyword evidence="7" id="KW-1185">Reference proteome</keyword>
<sequence>MTAMRAATLLLLLLPLLSPSAGQRTPSARQHYYIAALEIGWDYVYLDDADPTTDQRGRSKDIPQKYVKAVYREYTDSTYTVPKIRPAWTGILGPVIVARAGDRVVVHFKNLASQSYSISPVGVTYWKHSEGVGYDDSTAGQEKEDDAVSPGGYYEYVWDINPNDGPTTSDPECLTYSYSSQVDTVRDVNSGLIGALLICKLSAFTDDGQRRNPAFVLLFAVFDESKSWYGEVGERKSREMFKRSMGIKEYHTINGYVNSTLPGLTICQSRHHMFWHVIGMGTAPEIHSIQFQEHTLQVLNHRKVSMEVTPMTFITAEMRPATVGRFLMSCQIHAHRYDGMNALFTVEKCPEPVKLPGPDLRKVKHQDYGDGSDDYSYEDGNLFNTISIQPKKQKLQARASRGQLPKIWEHFIAVEEITWDYTRHLKPTDSELQSGYLPSHPHYLGYKYKKAVFVEYTDGSFTQKKNPSKSLLGPLSERKSQRSNPGE</sequence>
<proteinExistence type="inferred from homology"/>
<name>A0AAN8C4M7_9TELE</name>
<protein>
    <recommendedName>
        <fullName evidence="5">Plastocyanin-like domain-containing protein</fullName>
    </recommendedName>
</protein>
<keyword evidence="2" id="KW-0479">Metal-binding</keyword>
<dbReference type="GO" id="GO:0005507">
    <property type="term" value="F:copper ion binding"/>
    <property type="evidence" value="ECO:0007669"/>
    <property type="project" value="InterPro"/>
</dbReference>
<evidence type="ECO:0000256" key="2">
    <source>
        <dbReference type="ARBA" id="ARBA00022723"/>
    </source>
</evidence>
<dbReference type="AlphaFoldDB" id="A0AAN8C4M7"/>
<dbReference type="EMBL" id="JAULUE010002053">
    <property type="protein sequence ID" value="KAK5896984.1"/>
    <property type="molecule type" value="Genomic_DNA"/>
</dbReference>
<dbReference type="SUPFAM" id="SSF49503">
    <property type="entry name" value="Cupredoxins"/>
    <property type="match status" value="3"/>
</dbReference>
<organism evidence="6 7">
    <name type="scientific">Champsocephalus esox</name>
    <name type="common">pike icefish</name>
    <dbReference type="NCBI Taxonomy" id="159716"/>
    <lineage>
        <taxon>Eukaryota</taxon>
        <taxon>Metazoa</taxon>
        <taxon>Chordata</taxon>
        <taxon>Craniata</taxon>
        <taxon>Vertebrata</taxon>
        <taxon>Euteleostomi</taxon>
        <taxon>Actinopterygii</taxon>
        <taxon>Neopterygii</taxon>
        <taxon>Teleostei</taxon>
        <taxon>Neoteleostei</taxon>
        <taxon>Acanthomorphata</taxon>
        <taxon>Eupercaria</taxon>
        <taxon>Perciformes</taxon>
        <taxon>Notothenioidei</taxon>
        <taxon>Channichthyidae</taxon>
        <taxon>Champsocephalus</taxon>
    </lineage>
</organism>
<dbReference type="Pfam" id="PF07732">
    <property type="entry name" value="Cu-oxidase_3"/>
    <property type="match status" value="1"/>
</dbReference>
<evidence type="ECO:0000256" key="1">
    <source>
        <dbReference type="ARBA" id="ARBA00010609"/>
    </source>
</evidence>